<organism evidence="2 3">
    <name type="scientific">Tanacetum coccineum</name>
    <dbReference type="NCBI Taxonomy" id="301880"/>
    <lineage>
        <taxon>Eukaryota</taxon>
        <taxon>Viridiplantae</taxon>
        <taxon>Streptophyta</taxon>
        <taxon>Embryophyta</taxon>
        <taxon>Tracheophyta</taxon>
        <taxon>Spermatophyta</taxon>
        <taxon>Magnoliopsida</taxon>
        <taxon>eudicotyledons</taxon>
        <taxon>Gunneridae</taxon>
        <taxon>Pentapetalae</taxon>
        <taxon>asterids</taxon>
        <taxon>campanulids</taxon>
        <taxon>Asterales</taxon>
        <taxon>Asteraceae</taxon>
        <taxon>Asteroideae</taxon>
        <taxon>Anthemideae</taxon>
        <taxon>Anthemidinae</taxon>
        <taxon>Tanacetum</taxon>
    </lineage>
</organism>
<protein>
    <recommendedName>
        <fullName evidence="4">Reverse transcriptase domain-containing protein</fullName>
    </recommendedName>
</protein>
<reference evidence="2" key="2">
    <citation type="submission" date="2022-01" db="EMBL/GenBank/DDBJ databases">
        <authorList>
            <person name="Yamashiro T."/>
            <person name="Shiraishi A."/>
            <person name="Satake H."/>
            <person name="Nakayama K."/>
        </authorList>
    </citation>
    <scope>NUCLEOTIDE SEQUENCE</scope>
</reference>
<feature type="chain" id="PRO_5046809058" description="Reverse transcriptase domain-containing protein" evidence="1">
    <location>
        <begin position="24"/>
        <end position="268"/>
    </location>
</feature>
<dbReference type="PANTHER" id="PTHR33116">
    <property type="entry name" value="REVERSE TRANSCRIPTASE ZINC-BINDING DOMAIN-CONTAINING PROTEIN-RELATED-RELATED"/>
    <property type="match status" value="1"/>
</dbReference>
<sequence length="268" mass="30667">MSPYLFTLVMELLTLIILRRIRNSNDFRYHQCKELQVVNLCFADDLMIFCNGVSVSAGIIKDALNEFSSVSRMFPNLNKSSIFFGSMNTVEKQRIVEVSLIRGRTEDWKCKHLSYAGRLMLIAAVLESINTAKGRAKVAWKHICKPKEKGGLGIKDLETWNDALLSKHVWNIASKKDTFGLLIVTISNGDLYDARIPKMISIDDMIKMGVWKWPNEWNSSEFEVMEIRPPRLQTGMIDKVIWKGKDNTLVPFNTKLVIDALSQNYEKS</sequence>
<name>A0ABQ4XWV5_9ASTR</name>
<evidence type="ECO:0000313" key="3">
    <source>
        <dbReference type="Proteomes" id="UP001151760"/>
    </source>
</evidence>
<evidence type="ECO:0008006" key="4">
    <source>
        <dbReference type="Google" id="ProtNLM"/>
    </source>
</evidence>
<accession>A0ABQ4XWV5</accession>
<dbReference type="PANTHER" id="PTHR33116:SF84">
    <property type="entry name" value="RNA-DIRECTED DNA POLYMERASE"/>
    <property type="match status" value="1"/>
</dbReference>
<feature type="signal peptide" evidence="1">
    <location>
        <begin position="1"/>
        <end position="23"/>
    </location>
</feature>
<keyword evidence="1" id="KW-0732">Signal</keyword>
<dbReference type="EMBL" id="BQNB010009873">
    <property type="protein sequence ID" value="GJS69606.1"/>
    <property type="molecule type" value="Genomic_DNA"/>
</dbReference>
<dbReference type="Proteomes" id="UP001151760">
    <property type="component" value="Unassembled WGS sequence"/>
</dbReference>
<comment type="caution">
    <text evidence="2">The sequence shown here is derived from an EMBL/GenBank/DDBJ whole genome shotgun (WGS) entry which is preliminary data.</text>
</comment>
<keyword evidence="3" id="KW-1185">Reference proteome</keyword>
<reference evidence="2" key="1">
    <citation type="journal article" date="2022" name="Int. J. Mol. Sci.">
        <title>Draft Genome of Tanacetum Coccineum: Genomic Comparison of Closely Related Tanacetum-Family Plants.</title>
        <authorList>
            <person name="Yamashiro T."/>
            <person name="Shiraishi A."/>
            <person name="Nakayama K."/>
            <person name="Satake H."/>
        </authorList>
    </citation>
    <scope>NUCLEOTIDE SEQUENCE</scope>
</reference>
<evidence type="ECO:0000256" key="1">
    <source>
        <dbReference type="SAM" id="SignalP"/>
    </source>
</evidence>
<proteinExistence type="predicted"/>
<gene>
    <name evidence="2" type="ORF">Tco_0702447</name>
</gene>
<evidence type="ECO:0000313" key="2">
    <source>
        <dbReference type="EMBL" id="GJS69606.1"/>
    </source>
</evidence>